<dbReference type="InterPro" id="IPR000847">
    <property type="entry name" value="LysR_HTH_N"/>
</dbReference>
<dbReference type="PANTHER" id="PTHR30427:SF1">
    <property type="entry name" value="TRANSCRIPTIONAL ACTIVATOR PROTEIN LYSR"/>
    <property type="match status" value="1"/>
</dbReference>
<dbReference type="InterPro" id="IPR036390">
    <property type="entry name" value="WH_DNA-bd_sf"/>
</dbReference>
<dbReference type="Gene3D" id="1.10.10.10">
    <property type="entry name" value="Winged helix-like DNA-binding domain superfamily/Winged helix DNA-binding domain"/>
    <property type="match status" value="1"/>
</dbReference>
<reference evidence="6 7" key="1">
    <citation type="submission" date="2020-05" db="EMBL/GenBank/DDBJ databases">
        <title>Draft Genome Sequences of Sphingomonas sp. Isolated from the International Space Station.</title>
        <authorList>
            <person name="Bijlani S."/>
            <person name="Singh N.K."/>
            <person name="Mason C.E."/>
            <person name="Wang C.C."/>
            <person name="Venkateswaran K."/>
        </authorList>
    </citation>
    <scope>NUCLEOTIDE SEQUENCE [LARGE SCALE GENOMIC DNA]</scope>
    <source>
        <strain evidence="6 7">FKI-L5-BR-P1</strain>
    </source>
</reference>
<keyword evidence="2" id="KW-0805">Transcription regulation</keyword>
<gene>
    <name evidence="6" type="ORF">HKX06_16395</name>
</gene>
<dbReference type="SUPFAM" id="SSF53850">
    <property type="entry name" value="Periplasmic binding protein-like II"/>
    <property type="match status" value="1"/>
</dbReference>
<dbReference type="PANTHER" id="PTHR30427">
    <property type="entry name" value="TRANSCRIPTIONAL ACTIVATOR PROTEIN LYSR"/>
    <property type="match status" value="1"/>
</dbReference>
<comment type="similarity">
    <text evidence="1">Belongs to the LysR transcriptional regulatory family.</text>
</comment>
<dbReference type="PRINTS" id="PR00039">
    <property type="entry name" value="HTHLYSR"/>
</dbReference>
<evidence type="ECO:0000256" key="3">
    <source>
        <dbReference type="ARBA" id="ARBA00023125"/>
    </source>
</evidence>
<proteinExistence type="inferred from homology"/>
<evidence type="ECO:0000256" key="4">
    <source>
        <dbReference type="ARBA" id="ARBA00023163"/>
    </source>
</evidence>
<name>A0A7Y2KS47_SPHPI</name>
<dbReference type="Proteomes" id="UP000550136">
    <property type="component" value="Unassembled WGS sequence"/>
</dbReference>
<evidence type="ECO:0000256" key="2">
    <source>
        <dbReference type="ARBA" id="ARBA00023015"/>
    </source>
</evidence>
<dbReference type="SUPFAM" id="SSF46785">
    <property type="entry name" value="Winged helix' DNA-binding domain"/>
    <property type="match status" value="1"/>
</dbReference>
<dbReference type="InterPro" id="IPR005119">
    <property type="entry name" value="LysR_subst-bd"/>
</dbReference>
<comment type="caution">
    <text evidence="6">The sequence shown here is derived from an EMBL/GenBank/DDBJ whole genome shotgun (WGS) entry which is preliminary data.</text>
</comment>
<dbReference type="GO" id="GO:0010628">
    <property type="term" value="P:positive regulation of gene expression"/>
    <property type="evidence" value="ECO:0007669"/>
    <property type="project" value="TreeGrafter"/>
</dbReference>
<evidence type="ECO:0000256" key="1">
    <source>
        <dbReference type="ARBA" id="ARBA00009437"/>
    </source>
</evidence>
<dbReference type="GO" id="GO:0003700">
    <property type="term" value="F:DNA-binding transcription factor activity"/>
    <property type="evidence" value="ECO:0007669"/>
    <property type="project" value="InterPro"/>
</dbReference>
<organism evidence="6 7">
    <name type="scientific">Sphingomonas paucimobilis</name>
    <name type="common">Pseudomonas paucimobilis</name>
    <dbReference type="NCBI Taxonomy" id="13689"/>
    <lineage>
        <taxon>Bacteria</taxon>
        <taxon>Pseudomonadati</taxon>
        <taxon>Pseudomonadota</taxon>
        <taxon>Alphaproteobacteria</taxon>
        <taxon>Sphingomonadales</taxon>
        <taxon>Sphingomonadaceae</taxon>
        <taxon>Sphingomonas</taxon>
    </lineage>
</organism>
<evidence type="ECO:0000313" key="6">
    <source>
        <dbReference type="EMBL" id="NNG58940.1"/>
    </source>
</evidence>
<protein>
    <submittedName>
        <fullName evidence="6">LysR family transcriptional regulator</fullName>
    </submittedName>
</protein>
<evidence type="ECO:0000313" key="7">
    <source>
        <dbReference type="Proteomes" id="UP000550136"/>
    </source>
</evidence>
<dbReference type="RefSeq" id="WP_064312607.1">
    <property type="nucleotide sequence ID" value="NZ_CAURAN010000013.1"/>
</dbReference>
<dbReference type="AlphaFoldDB" id="A0A7Y2KS47"/>
<dbReference type="GO" id="GO:0043565">
    <property type="term" value="F:sequence-specific DNA binding"/>
    <property type="evidence" value="ECO:0007669"/>
    <property type="project" value="TreeGrafter"/>
</dbReference>
<dbReference type="InterPro" id="IPR036388">
    <property type="entry name" value="WH-like_DNA-bd_sf"/>
</dbReference>
<feature type="domain" description="HTH lysR-type" evidence="5">
    <location>
        <begin position="1"/>
        <end position="59"/>
    </location>
</feature>
<dbReference type="GO" id="GO:0009089">
    <property type="term" value="P:lysine biosynthetic process via diaminopimelate"/>
    <property type="evidence" value="ECO:0007669"/>
    <property type="project" value="TreeGrafter"/>
</dbReference>
<keyword evidence="3" id="KW-0238">DNA-binding</keyword>
<dbReference type="PROSITE" id="PS50931">
    <property type="entry name" value="HTH_LYSR"/>
    <property type="match status" value="1"/>
</dbReference>
<evidence type="ECO:0000259" key="5">
    <source>
        <dbReference type="PROSITE" id="PS50931"/>
    </source>
</evidence>
<dbReference type="EMBL" id="JABEOU010000049">
    <property type="protein sequence ID" value="NNG58940.1"/>
    <property type="molecule type" value="Genomic_DNA"/>
</dbReference>
<dbReference type="Pfam" id="PF00126">
    <property type="entry name" value="HTH_1"/>
    <property type="match status" value="1"/>
</dbReference>
<sequence length="305" mass="33615">MNLRQLETFVAVMKSGSISRAAQMLHLSQPAVSKSIAELEHALGFRLFVRTRGAALGVTPEAEAFSFEVERSFVGIEALKRAARDIRNMTSGNLRIAALPALGVSFLPSVIREFQNAHSGVLVQLQTRSSATVRQWIANQQFEIGLATRAREMPGIDMAPFMRCAGACVLPPGHRLAERDVITARDLDGEDFISLAAEDPTRRRVDRAFEAAGSEPRIVVETQYAMTICALVLQGVGVSILNPVTADDHVQHGLVVRPFEPRIEFEYMLFTPSLRPTSQVAQRFLEFMVAKRERMIEAGLVVALS</sequence>
<keyword evidence="4" id="KW-0804">Transcription</keyword>
<dbReference type="Gene3D" id="3.40.190.290">
    <property type="match status" value="1"/>
</dbReference>
<accession>A0A7Y2KS47</accession>
<dbReference type="Pfam" id="PF03466">
    <property type="entry name" value="LysR_substrate"/>
    <property type="match status" value="1"/>
</dbReference>